<evidence type="ECO:0000313" key="5">
    <source>
        <dbReference type="Proteomes" id="UP000596742"/>
    </source>
</evidence>
<keyword evidence="3" id="KW-0067">ATP-binding</keyword>
<dbReference type="GO" id="GO:0140662">
    <property type="term" value="F:ATP-dependent protein folding chaperone"/>
    <property type="evidence" value="ECO:0007669"/>
    <property type="project" value="InterPro"/>
</dbReference>
<dbReference type="PANTHER" id="PTHR14187">
    <property type="entry name" value="ALPHA KINASE/ELONGATION FACTOR 2 KINASE"/>
    <property type="match status" value="1"/>
</dbReference>
<dbReference type="SUPFAM" id="SSF53067">
    <property type="entry name" value="Actin-like ATPase domain"/>
    <property type="match status" value="2"/>
</dbReference>
<organism evidence="4 5">
    <name type="scientific">Mytilus galloprovincialis</name>
    <name type="common">Mediterranean mussel</name>
    <dbReference type="NCBI Taxonomy" id="29158"/>
    <lineage>
        <taxon>Eukaryota</taxon>
        <taxon>Metazoa</taxon>
        <taxon>Spiralia</taxon>
        <taxon>Lophotrochozoa</taxon>
        <taxon>Mollusca</taxon>
        <taxon>Bivalvia</taxon>
        <taxon>Autobranchia</taxon>
        <taxon>Pteriomorphia</taxon>
        <taxon>Mytilida</taxon>
        <taxon>Mytiloidea</taxon>
        <taxon>Mytilidae</taxon>
        <taxon>Mytilinae</taxon>
        <taxon>Mytilus</taxon>
    </lineage>
</organism>
<name>A0A8B6GAI6_MYTGA</name>
<dbReference type="Gene3D" id="3.90.640.10">
    <property type="entry name" value="Actin, Chain A, domain 4"/>
    <property type="match status" value="1"/>
</dbReference>
<evidence type="ECO:0000256" key="1">
    <source>
        <dbReference type="ARBA" id="ARBA00007381"/>
    </source>
</evidence>
<dbReference type="EMBL" id="UYJE01008112">
    <property type="protein sequence ID" value="VDI61182.1"/>
    <property type="molecule type" value="Genomic_DNA"/>
</dbReference>
<evidence type="ECO:0000256" key="2">
    <source>
        <dbReference type="ARBA" id="ARBA00022741"/>
    </source>
</evidence>
<gene>
    <name evidence="4" type="ORF">MGAL_10B076853</name>
</gene>
<keyword evidence="5" id="KW-1185">Reference proteome</keyword>
<dbReference type="OrthoDB" id="6127299at2759"/>
<accession>A0A8B6GAI6</accession>
<sequence>METLDKRGIGMRVKDIRWVLTVPAIWTDAAKQFMRKSAEKAGIPGENLLIALEPEAASIYCQYLPTEKLNGAAEGFTMSEVGTKYMIIDLGGGTADMTVHEKKENEKLKELCQATGDACGGTSIDNEFFQLLVKIVGAPLMYSLSKDNPSAYLDLFREFETIKRTINPNKSGKVNFTIPFVAIDTLCEKNFGEDFKSTVSSCSMSDKISLRHDKMRAEADVLKGLFSKSMDDIVGHISKLIKQCEGISMLLLVGGFSESEMIQHAIQKEFPDIRIIIPEDAGLSVLKGAVLFGHKPDYISSRVTRYTYGIGTRLDFNRNIHDQTRLVIIDGKEMCKKCFWPIIKSNQTTTVGTKVRNRLHSTKKFEKRLVLPVYASYKESPMYIDEPGCMHIGTVYINIPNPSEYTLYVNVEFYFGNTELTVTTTEEVTGHTETAKFDLV</sequence>
<dbReference type="Proteomes" id="UP000596742">
    <property type="component" value="Unassembled WGS sequence"/>
</dbReference>
<proteinExistence type="inferred from homology"/>
<comment type="caution">
    <text evidence="4">The sequence shown here is derived from an EMBL/GenBank/DDBJ whole genome shotgun (WGS) entry which is preliminary data.</text>
</comment>
<reference evidence="4" key="1">
    <citation type="submission" date="2018-11" db="EMBL/GenBank/DDBJ databases">
        <authorList>
            <person name="Alioto T."/>
            <person name="Alioto T."/>
        </authorList>
    </citation>
    <scope>NUCLEOTIDE SEQUENCE</scope>
</reference>
<dbReference type="CDD" id="cd10229">
    <property type="entry name" value="ASKHA_NBD_HSP70_HSPA12"/>
    <property type="match status" value="1"/>
</dbReference>
<protein>
    <submittedName>
        <fullName evidence="4">Uncharacterized protein</fullName>
    </submittedName>
</protein>
<dbReference type="PANTHER" id="PTHR14187:SF5">
    <property type="entry name" value="HEAT SHOCK 70 KDA PROTEIN 12A"/>
    <property type="match status" value="1"/>
</dbReference>
<dbReference type="Pfam" id="PF00012">
    <property type="entry name" value="HSP70"/>
    <property type="match status" value="1"/>
</dbReference>
<dbReference type="GO" id="GO:0005524">
    <property type="term" value="F:ATP binding"/>
    <property type="evidence" value="ECO:0007669"/>
    <property type="project" value="UniProtKB-KW"/>
</dbReference>
<dbReference type="Gene3D" id="3.30.420.40">
    <property type="match status" value="2"/>
</dbReference>
<dbReference type="AlphaFoldDB" id="A0A8B6GAI6"/>
<evidence type="ECO:0000256" key="3">
    <source>
        <dbReference type="ARBA" id="ARBA00022840"/>
    </source>
</evidence>
<dbReference type="InterPro" id="IPR013126">
    <property type="entry name" value="Hsp_70_fam"/>
</dbReference>
<comment type="similarity">
    <text evidence="1">Belongs to the heat shock protein 70 family.</text>
</comment>
<evidence type="ECO:0000313" key="4">
    <source>
        <dbReference type="EMBL" id="VDI61182.1"/>
    </source>
</evidence>
<keyword evidence="2" id="KW-0547">Nucleotide-binding</keyword>
<dbReference type="InterPro" id="IPR043129">
    <property type="entry name" value="ATPase_NBD"/>
</dbReference>